<feature type="transmembrane region" description="Helical" evidence="8">
    <location>
        <begin position="275"/>
        <end position="293"/>
    </location>
</feature>
<dbReference type="PROSITE" id="PS50893">
    <property type="entry name" value="ABC_TRANSPORTER_2"/>
    <property type="match status" value="1"/>
</dbReference>
<feature type="transmembrane region" description="Helical" evidence="8">
    <location>
        <begin position="82"/>
        <end position="107"/>
    </location>
</feature>
<keyword evidence="7 8" id="KW-0472">Membrane</keyword>
<dbReference type="InterPro" id="IPR036640">
    <property type="entry name" value="ABC1_TM_sf"/>
</dbReference>
<dbReference type="Gene3D" id="1.20.1560.10">
    <property type="entry name" value="ABC transporter type 1, transmembrane domain"/>
    <property type="match status" value="1"/>
</dbReference>
<evidence type="ECO:0000256" key="4">
    <source>
        <dbReference type="ARBA" id="ARBA00022741"/>
    </source>
</evidence>
<evidence type="ECO:0000256" key="8">
    <source>
        <dbReference type="SAM" id="Phobius"/>
    </source>
</evidence>
<dbReference type="CDD" id="cd18565">
    <property type="entry name" value="ABC_6TM_exporter_like"/>
    <property type="match status" value="1"/>
</dbReference>
<accession>M0HYE7</accession>
<protein>
    <submittedName>
        <fullName evidence="11">Xenobiotic-transporting ATPase</fullName>
    </submittedName>
</protein>
<feature type="transmembrane region" description="Helical" evidence="8">
    <location>
        <begin position="27"/>
        <end position="49"/>
    </location>
</feature>
<dbReference type="PANTHER" id="PTHR43394">
    <property type="entry name" value="ATP-DEPENDENT PERMEASE MDL1, MITOCHONDRIAL"/>
    <property type="match status" value="1"/>
</dbReference>
<evidence type="ECO:0000259" key="9">
    <source>
        <dbReference type="PROSITE" id="PS50893"/>
    </source>
</evidence>
<organism evidence="11 12">
    <name type="scientific">Haloferax elongans ATCC BAA-1513</name>
    <dbReference type="NCBI Taxonomy" id="1230453"/>
    <lineage>
        <taxon>Archaea</taxon>
        <taxon>Methanobacteriati</taxon>
        <taxon>Methanobacteriota</taxon>
        <taxon>Stenosarchaea group</taxon>
        <taxon>Halobacteria</taxon>
        <taxon>Halobacteriales</taxon>
        <taxon>Haloferacaceae</taxon>
        <taxon>Haloferax</taxon>
    </lineage>
</organism>
<dbReference type="InterPro" id="IPR027417">
    <property type="entry name" value="P-loop_NTPase"/>
</dbReference>
<gene>
    <name evidence="11" type="ORF">C453_00430</name>
</gene>
<feature type="domain" description="ABC transporter" evidence="9">
    <location>
        <begin position="369"/>
        <end position="602"/>
    </location>
</feature>
<dbReference type="InterPro" id="IPR017871">
    <property type="entry name" value="ABC_transporter-like_CS"/>
</dbReference>
<feature type="domain" description="ABC transmembrane type-1" evidence="10">
    <location>
        <begin position="30"/>
        <end position="335"/>
    </location>
</feature>
<dbReference type="Proteomes" id="UP000011612">
    <property type="component" value="Unassembled WGS sequence"/>
</dbReference>
<name>M0HYE7_HALEO</name>
<dbReference type="Gene3D" id="3.40.50.300">
    <property type="entry name" value="P-loop containing nucleotide triphosphate hydrolases"/>
    <property type="match status" value="1"/>
</dbReference>
<dbReference type="PANTHER" id="PTHR43394:SF1">
    <property type="entry name" value="ATP-BINDING CASSETTE SUB-FAMILY B MEMBER 10, MITOCHONDRIAL"/>
    <property type="match status" value="1"/>
</dbReference>
<evidence type="ECO:0000256" key="6">
    <source>
        <dbReference type="ARBA" id="ARBA00022989"/>
    </source>
</evidence>
<dbReference type="GO" id="GO:0015421">
    <property type="term" value="F:ABC-type oligopeptide transporter activity"/>
    <property type="evidence" value="ECO:0007669"/>
    <property type="project" value="TreeGrafter"/>
</dbReference>
<proteinExistence type="predicted"/>
<sequence>MLLSSGISNVKRPLLELFSRYSREHKWWILFGVLTSLVAPIIGILPPYILQTAIDSVLLDNRPFALFGLRSGLFPVGQADQLYLLGGILAIIGIVSAILSWSAGWVWGRFSQEVQHKVRVDTYTKAQKLGMPFYESEQTGQIMTVLNNDVRSLNNVLGKFIGQVVSTSATIVGVTVLLFILHWEFALISLFFVPAIVLVTRYFIRRLKVEHAAVKQRIGVVNSKIENNLSGMHVIKSYTRETQERDRVASVSRGLYDKFWNVIDLRIRFQPSLNVLNTAGFTLMLVLGGIWIVEGPPLLFSEPLSEGTLVAFLVYQQRLIQPIIQTGQLIDQYYGARASAVRVLSLHDHEAREHNSENAITVDHFDGHIEFDDMSFGYRDNTVLTDVNFTANAGDFIGIVGSTGSGKSTLLKLLLRFYEPDKGEIRVDDHNIKDIKINDLRKRIGIVHQDTHLFSGTIGENLGYGAAEATEEDIKRAARLANAHDFIMEFPDGYETNVGEGGAKLSGGQRQRIALARSLVSDPDILLLDEATSHVDNETERQIQDSLETVVQDRTTFAVAHRLSTIRNADQIVVLDDGEIIEQGTHQDLINQNGKYAQLWSIHIGDNQRAEPVQQ</sequence>
<dbReference type="SMART" id="SM00382">
    <property type="entry name" value="AAA"/>
    <property type="match status" value="1"/>
</dbReference>
<dbReference type="PATRIC" id="fig|1230453.4.peg.82"/>
<keyword evidence="6 8" id="KW-1133">Transmembrane helix</keyword>
<dbReference type="GO" id="GO:0016020">
    <property type="term" value="C:membrane"/>
    <property type="evidence" value="ECO:0007669"/>
    <property type="project" value="UniProtKB-SubCell"/>
</dbReference>
<keyword evidence="12" id="KW-1185">Reference proteome</keyword>
<dbReference type="Pfam" id="PF00005">
    <property type="entry name" value="ABC_tran"/>
    <property type="match status" value="1"/>
</dbReference>
<feature type="transmembrane region" description="Helical" evidence="8">
    <location>
        <begin position="160"/>
        <end position="180"/>
    </location>
</feature>
<evidence type="ECO:0000259" key="10">
    <source>
        <dbReference type="PROSITE" id="PS50929"/>
    </source>
</evidence>
<keyword evidence="5" id="KW-0067">ATP-binding</keyword>
<dbReference type="STRING" id="1230453.C453_00430"/>
<dbReference type="InterPro" id="IPR039421">
    <property type="entry name" value="Type_1_exporter"/>
</dbReference>
<dbReference type="PROSITE" id="PS50929">
    <property type="entry name" value="ABC_TM1F"/>
    <property type="match status" value="1"/>
</dbReference>
<dbReference type="SUPFAM" id="SSF52540">
    <property type="entry name" value="P-loop containing nucleoside triphosphate hydrolases"/>
    <property type="match status" value="1"/>
</dbReference>
<dbReference type="SUPFAM" id="SSF90123">
    <property type="entry name" value="ABC transporter transmembrane region"/>
    <property type="match status" value="1"/>
</dbReference>
<dbReference type="GO" id="GO:0016887">
    <property type="term" value="F:ATP hydrolysis activity"/>
    <property type="evidence" value="ECO:0007669"/>
    <property type="project" value="InterPro"/>
</dbReference>
<evidence type="ECO:0000256" key="7">
    <source>
        <dbReference type="ARBA" id="ARBA00023136"/>
    </source>
</evidence>
<feature type="transmembrane region" description="Helical" evidence="8">
    <location>
        <begin position="186"/>
        <end position="204"/>
    </location>
</feature>
<comment type="subcellular location">
    <subcellularLocation>
        <location evidence="1">Membrane</location>
        <topology evidence="1">Multi-pass membrane protein</topology>
    </subcellularLocation>
</comment>
<evidence type="ECO:0000313" key="11">
    <source>
        <dbReference type="EMBL" id="ELZ89496.1"/>
    </source>
</evidence>
<evidence type="ECO:0000256" key="5">
    <source>
        <dbReference type="ARBA" id="ARBA00022840"/>
    </source>
</evidence>
<dbReference type="Pfam" id="PF00664">
    <property type="entry name" value="ABC_membrane"/>
    <property type="match status" value="1"/>
</dbReference>
<dbReference type="EMBL" id="AOLK01000002">
    <property type="protein sequence ID" value="ELZ89496.1"/>
    <property type="molecule type" value="Genomic_DNA"/>
</dbReference>
<evidence type="ECO:0000313" key="12">
    <source>
        <dbReference type="Proteomes" id="UP000011612"/>
    </source>
</evidence>
<dbReference type="GO" id="GO:0005524">
    <property type="term" value="F:ATP binding"/>
    <property type="evidence" value="ECO:0007669"/>
    <property type="project" value="UniProtKB-KW"/>
</dbReference>
<dbReference type="InterPro" id="IPR011527">
    <property type="entry name" value="ABC1_TM_dom"/>
</dbReference>
<dbReference type="AlphaFoldDB" id="M0HYE7"/>
<dbReference type="PROSITE" id="PS00211">
    <property type="entry name" value="ABC_TRANSPORTER_1"/>
    <property type="match status" value="1"/>
</dbReference>
<reference evidence="11 12" key="1">
    <citation type="journal article" date="2014" name="PLoS Genet.">
        <title>Phylogenetically driven sequencing of extremely halophilic archaea reveals strategies for static and dynamic osmo-response.</title>
        <authorList>
            <person name="Becker E.A."/>
            <person name="Seitzer P.M."/>
            <person name="Tritt A."/>
            <person name="Larsen D."/>
            <person name="Krusor M."/>
            <person name="Yao A.I."/>
            <person name="Wu D."/>
            <person name="Madern D."/>
            <person name="Eisen J.A."/>
            <person name="Darling A.E."/>
            <person name="Facciotti M.T."/>
        </authorList>
    </citation>
    <scope>NUCLEOTIDE SEQUENCE [LARGE SCALE GENOMIC DNA]</scope>
    <source>
        <strain evidence="11 12">ATCC BAA-1513</strain>
    </source>
</reference>
<dbReference type="InterPro" id="IPR003439">
    <property type="entry name" value="ABC_transporter-like_ATP-bd"/>
</dbReference>
<comment type="caution">
    <text evidence="11">The sequence shown here is derived from an EMBL/GenBank/DDBJ whole genome shotgun (WGS) entry which is preliminary data.</text>
</comment>
<keyword evidence="2" id="KW-0813">Transport</keyword>
<evidence type="ECO:0000256" key="2">
    <source>
        <dbReference type="ARBA" id="ARBA00022448"/>
    </source>
</evidence>
<dbReference type="InterPro" id="IPR003593">
    <property type="entry name" value="AAA+_ATPase"/>
</dbReference>
<evidence type="ECO:0000256" key="1">
    <source>
        <dbReference type="ARBA" id="ARBA00004141"/>
    </source>
</evidence>
<dbReference type="FunFam" id="3.40.50.300:FF:000287">
    <property type="entry name" value="Multidrug ABC transporter ATP-binding protein"/>
    <property type="match status" value="1"/>
</dbReference>
<evidence type="ECO:0000256" key="3">
    <source>
        <dbReference type="ARBA" id="ARBA00022692"/>
    </source>
</evidence>
<keyword evidence="4" id="KW-0547">Nucleotide-binding</keyword>
<keyword evidence="3 8" id="KW-0812">Transmembrane</keyword>